<keyword evidence="4" id="KW-1185">Reference proteome</keyword>
<name>A0A1J4JAB4_9EUKA</name>
<feature type="signal peptide" evidence="2">
    <location>
        <begin position="1"/>
        <end position="16"/>
    </location>
</feature>
<dbReference type="VEuPathDB" id="TrichDB:TRFO_37791"/>
<evidence type="ECO:0000313" key="4">
    <source>
        <dbReference type="Proteomes" id="UP000179807"/>
    </source>
</evidence>
<evidence type="ECO:0000256" key="1">
    <source>
        <dbReference type="SAM" id="MobiDB-lite"/>
    </source>
</evidence>
<dbReference type="EMBL" id="MLAK01001201">
    <property type="protein sequence ID" value="OHS96088.1"/>
    <property type="molecule type" value="Genomic_DNA"/>
</dbReference>
<dbReference type="RefSeq" id="XP_068349225.1">
    <property type="nucleotide sequence ID" value="XM_068511640.1"/>
</dbReference>
<evidence type="ECO:0000313" key="3">
    <source>
        <dbReference type="EMBL" id="OHS96088.1"/>
    </source>
</evidence>
<feature type="compositionally biased region" description="Polar residues" evidence="1">
    <location>
        <begin position="126"/>
        <end position="162"/>
    </location>
</feature>
<dbReference type="Proteomes" id="UP000179807">
    <property type="component" value="Unassembled WGS sequence"/>
</dbReference>
<gene>
    <name evidence="3" type="ORF">TRFO_37791</name>
</gene>
<feature type="region of interest" description="Disordered" evidence="1">
    <location>
        <begin position="115"/>
        <end position="162"/>
    </location>
</feature>
<organism evidence="3 4">
    <name type="scientific">Tritrichomonas foetus</name>
    <dbReference type="NCBI Taxonomy" id="1144522"/>
    <lineage>
        <taxon>Eukaryota</taxon>
        <taxon>Metamonada</taxon>
        <taxon>Parabasalia</taxon>
        <taxon>Tritrichomonadida</taxon>
        <taxon>Tritrichomonadidae</taxon>
        <taxon>Tritrichomonas</taxon>
    </lineage>
</organism>
<reference evidence="3" key="1">
    <citation type="submission" date="2016-10" db="EMBL/GenBank/DDBJ databases">
        <authorList>
            <person name="Benchimol M."/>
            <person name="Almeida L.G."/>
            <person name="Vasconcelos A.T."/>
            <person name="Perreira-Neves A."/>
            <person name="Rosa I.A."/>
            <person name="Tasca T."/>
            <person name="Bogo M.R."/>
            <person name="de Souza W."/>
        </authorList>
    </citation>
    <scope>NUCLEOTIDE SEQUENCE [LARGE SCALE GENOMIC DNA]</scope>
    <source>
        <strain evidence="3">K</strain>
    </source>
</reference>
<evidence type="ECO:0008006" key="5">
    <source>
        <dbReference type="Google" id="ProtNLM"/>
    </source>
</evidence>
<sequence length="310" mass="35553">MIYLFSIISLLGINRAARNGIHALEKSVFKARTFLYNTKHYFSREAYLKETPQPQPPTRSTVDAVLIDTNTEKNDQNVLENNGAELIMENNLNESPEKQIHTNKNANIDENLEKSENKSNKNSLNQSEVNSINQTEVNSTNSQSNVEEMSQNESDVNSLPPVSSKFSRPFSYIKSTIAEIKSPIETKPDNIVKRFKSMFASFQNVNAGRNGDYWEIKGQNEVNFTFQFEPNLIGGIELRRTNRSCEIKSFQVLDTQRDFILLNTSLLEDEVQHFEFLTLIQTNLLKMRVIENRGDEMMTCLYNYTLLGIV</sequence>
<comment type="caution">
    <text evidence="3">The sequence shown here is derived from an EMBL/GenBank/DDBJ whole genome shotgun (WGS) entry which is preliminary data.</text>
</comment>
<feature type="chain" id="PRO_5012904698" description="SUN domain-containing protein" evidence="2">
    <location>
        <begin position="17"/>
        <end position="310"/>
    </location>
</feature>
<proteinExistence type="predicted"/>
<accession>A0A1J4JAB4</accession>
<keyword evidence="2" id="KW-0732">Signal</keyword>
<dbReference type="GeneID" id="94846344"/>
<protein>
    <recommendedName>
        <fullName evidence="5">SUN domain-containing protein</fullName>
    </recommendedName>
</protein>
<dbReference type="AlphaFoldDB" id="A0A1J4JAB4"/>
<evidence type="ECO:0000256" key="2">
    <source>
        <dbReference type="SAM" id="SignalP"/>
    </source>
</evidence>